<evidence type="ECO:0000313" key="2">
    <source>
        <dbReference type="EMBL" id="KAK9916708.1"/>
    </source>
</evidence>
<proteinExistence type="predicted"/>
<accession>A0ABR2YXT5</accession>
<evidence type="ECO:0000256" key="1">
    <source>
        <dbReference type="ARBA" id="ARBA00004430"/>
    </source>
</evidence>
<name>A0ABR2YXT5_9CHLO</name>
<reference evidence="2 3" key="1">
    <citation type="journal article" date="2024" name="Nat. Commun.">
        <title>Phylogenomics reveals the evolutionary origins of lichenization in chlorophyte algae.</title>
        <authorList>
            <person name="Puginier C."/>
            <person name="Libourel C."/>
            <person name="Otte J."/>
            <person name="Skaloud P."/>
            <person name="Haon M."/>
            <person name="Grisel S."/>
            <person name="Petersen M."/>
            <person name="Berrin J.G."/>
            <person name="Delaux P.M."/>
            <person name="Dal Grande F."/>
            <person name="Keller J."/>
        </authorList>
    </citation>
    <scope>NUCLEOTIDE SEQUENCE [LARGE SCALE GENOMIC DNA]</scope>
    <source>
        <strain evidence="2 3">SAG 216-7</strain>
    </source>
</reference>
<keyword evidence="3" id="KW-1185">Reference proteome</keyword>
<comment type="subcellular location">
    <subcellularLocation>
        <location evidence="1">Cytoplasm</location>
        <location evidence="1">Cytoskeleton</location>
        <location evidence="1">Cilium axoneme</location>
    </subcellularLocation>
</comment>
<dbReference type="Proteomes" id="UP001491310">
    <property type="component" value="Unassembled WGS sequence"/>
</dbReference>
<dbReference type="SUPFAM" id="SSF52058">
    <property type="entry name" value="L domain-like"/>
    <property type="match status" value="1"/>
</dbReference>
<dbReference type="InterPro" id="IPR032675">
    <property type="entry name" value="LRR_dom_sf"/>
</dbReference>
<gene>
    <name evidence="2" type="ORF">WJX75_006070</name>
</gene>
<sequence length="539" mass="59971">MDLRLGKFSGLTSLNFLCMDDGPTAQKFEQGLQYIWRPSFTLRPDTLESLSCTSGSLQKLWVAFNDDVEHTTLEHFSSLVNLRDLHISLYGNIGNQPVSTTVRLSPKLTALTKLEAFRIRGAGLIAEEQPGLLLELCQHLTYLLLHGEKVSLREPISSPSLQFLSIICPLTHRLPVGCCPELLTLIHSARDVTAADLLKLPMLTTLRDTICSPTNISPDFVMGLQPLSSLQHIQLSQYRAQECGGFEELSIFPALQSMKLMIDNDPHLLQLSPLLSRNTALHTIEIRKSFTATHYQPMAFGEIEYLTALRSLTLECQALHGPLCCSSLEYLELIGAGGYMMLIWPDVSGCPRLTNLKLRNLPPAKPPKGLEQLRSLKNVQFTFVYMAFLNNRPVPLQYDAREHFDSINDLLDQLPGLPSLEALQIAAIQSNMAVNLGKAHADGLHHLALACRSLVILTGGSQGPPFDSPQSLHLLSRGTQDARTVQFLRSKRATIFEDERTGLKGHKIGLPNALDLDWDEVMEDVLEDSVVHGQYRLFL</sequence>
<organism evidence="2 3">
    <name type="scientific">Coccomyxa subellipsoidea</name>
    <dbReference type="NCBI Taxonomy" id="248742"/>
    <lineage>
        <taxon>Eukaryota</taxon>
        <taxon>Viridiplantae</taxon>
        <taxon>Chlorophyta</taxon>
        <taxon>core chlorophytes</taxon>
        <taxon>Trebouxiophyceae</taxon>
        <taxon>Trebouxiophyceae incertae sedis</taxon>
        <taxon>Coccomyxaceae</taxon>
        <taxon>Coccomyxa</taxon>
    </lineage>
</organism>
<comment type="caution">
    <text evidence="2">The sequence shown here is derived from an EMBL/GenBank/DDBJ whole genome shotgun (WGS) entry which is preliminary data.</text>
</comment>
<evidence type="ECO:0008006" key="4">
    <source>
        <dbReference type="Google" id="ProtNLM"/>
    </source>
</evidence>
<dbReference type="EMBL" id="JALJOT010000003">
    <property type="protein sequence ID" value="KAK9916708.1"/>
    <property type="molecule type" value="Genomic_DNA"/>
</dbReference>
<evidence type="ECO:0000313" key="3">
    <source>
        <dbReference type="Proteomes" id="UP001491310"/>
    </source>
</evidence>
<dbReference type="Gene3D" id="3.80.10.10">
    <property type="entry name" value="Ribonuclease Inhibitor"/>
    <property type="match status" value="2"/>
</dbReference>
<protein>
    <recommendedName>
        <fullName evidence="4">RNI-like protein</fullName>
    </recommendedName>
</protein>